<feature type="region of interest" description="Disordered" evidence="6">
    <location>
        <begin position="107"/>
        <end position="157"/>
    </location>
</feature>
<dbReference type="FunFam" id="2.40.10.10:FF:000006">
    <property type="entry name" value="Serine proteinase stubble"/>
    <property type="match status" value="1"/>
</dbReference>
<feature type="domain" description="Peptidase S1" evidence="7">
    <location>
        <begin position="289"/>
        <end position="529"/>
    </location>
</feature>
<keyword evidence="2 5" id="KW-0378">Hydrolase</keyword>
<evidence type="ECO:0000259" key="7">
    <source>
        <dbReference type="PROSITE" id="PS50240"/>
    </source>
</evidence>
<proteinExistence type="predicted"/>
<dbReference type="CDD" id="cd00190">
    <property type="entry name" value="Tryp_SPc"/>
    <property type="match status" value="1"/>
</dbReference>
<dbReference type="Gene3D" id="2.40.10.10">
    <property type="entry name" value="Trypsin-like serine proteases"/>
    <property type="match status" value="1"/>
</dbReference>
<evidence type="ECO:0000256" key="6">
    <source>
        <dbReference type="SAM" id="MobiDB-lite"/>
    </source>
</evidence>
<dbReference type="GO" id="GO:0004252">
    <property type="term" value="F:serine-type endopeptidase activity"/>
    <property type="evidence" value="ECO:0007669"/>
    <property type="project" value="InterPro"/>
</dbReference>
<feature type="region of interest" description="Disordered" evidence="6">
    <location>
        <begin position="177"/>
        <end position="211"/>
    </location>
</feature>
<protein>
    <submittedName>
        <fullName evidence="8">Trypsin-7</fullName>
    </submittedName>
</protein>
<dbReference type="InterPro" id="IPR001314">
    <property type="entry name" value="Peptidase_S1A"/>
</dbReference>
<evidence type="ECO:0000256" key="3">
    <source>
        <dbReference type="ARBA" id="ARBA00022825"/>
    </source>
</evidence>
<dbReference type="InterPro" id="IPR009003">
    <property type="entry name" value="Peptidase_S1_PA"/>
</dbReference>
<feature type="compositionally biased region" description="Acidic residues" evidence="6">
    <location>
        <begin position="545"/>
        <end position="561"/>
    </location>
</feature>
<feature type="non-terminal residue" evidence="8">
    <location>
        <position position="1"/>
    </location>
</feature>
<accession>A0A146MG71</accession>
<dbReference type="PROSITE" id="PS50240">
    <property type="entry name" value="TRYPSIN_DOM"/>
    <property type="match status" value="1"/>
</dbReference>
<name>A0A146MG71_LYGHE</name>
<dbReference type="PRINTS" id="PR00722">
    <property type="entry name" value="CHYMOTRYPSIN"/>
</dbReference>
<feature type="compositionally biased region" description="Polar residues" evidence="6">
    <location>
        <begin position="120"/>
        <end position="130"/>
    </location>
</feature>
<dbReference type="InterPro" id="IPR033116">
    <property type="entry name" value="TRYPSIN_SER"/>
</dbReference>
<evidence type="ECO:0000256" key="1">
    <source>
        <dbReference type="ARBA" id="ARBA00022670"/>
    </source>
</evidence>
<dbReference type="PANTHER" id="PTHR24252">
    <property type="entry name" value="ACROSIN-RELATED"/>
    <property type="match status" value="1"/>
</dbReference>
<dbReference type="PANTHER" id="PTHR24252:SF7">
    <property type="entry name" value="HYALIN"/>
    <property type="match status" value="1"/>
</dbReference>
<organism evidence="8">
    <name type="scientific">Lygus hesperus</name>
    <name type="common">Western plant bug</name>
    <dbReference type="NCBI Taxonomy" id="30085"/>
    <lineage>
        <taxon>Eukaryota</taxon>
        <taxon>Metazoa</taxon>
        <taxon>Ecdysozoa</taxon>
        <taxon>Arthropoda</taxon>
        <taxon>Hexapoda</taxon>
        <taxon>Insecta</taxon>
        <taxon>Pterygota</taxon>
        <taxon>Neoptera</taxon>
        <taxon>Paraneoptera</taxon>
        <taxon>Hemiptera</taxon>
        <taxon>Heteroptera</taxon>
        <taxon>Panheteroptera</taxon>
        <taxon>Cimicomorpha</taxon>
        <taxon>Miridae</taxon>
        <taxon>Mirini</taxon>
        <taxon>Lygus</taxon>
    </lineage>
</organism>
<reference evidence="8" key="1">
    <citation type="journal article" date="2016" name="Gigascience">
        <title>De novo construction of an expanded transcriptome assembly for the western tarnished plant bug, Lygus hesperus.</title>
        <authorList>
            <person name="Tassone E.E."/>
            <person name="Geib S.M."/>
            <person name="Hall B."/>
            <person name="Fabrick J.A."/>
            <person name="Brent C.S."/>
            <person name="Hull J.J."/>
        </authorList>
    </citation>
    <scope>NUCLEOTIDE SEQUENCE</scope>
</reference>
<dbReference type="PROSITE" id="PS00134">
    <property type="entry name" value="TRYPSIN_HIS"/>
    <property type="match status" value="1"/>
</dbReference>
<gene>
    <name evidence="8" type="primary">TRYP7_4</name>
    <name evidence="8" type="ORF">g.87175</name>
</gene>
<dbReference type="SUPFAM" id="SSF50494">
    <property type="entry name" value="Trypsin-like serine proteases"/>
    <property type="match status" value="1"/>
</dbReference>
<dbReference type="AlphaFoldDB" id="A0A146MG71"/>
<keyword evidence="1 5" id="KW-0645">Protease</keyword>
<dbReference type="SMART" id="SM00020">
    <property type="entry name" value="Tryp_SPc"/>
    <property type="match status" value="1"/>
</dbReference>
<feature type="region of interest" description="Disordered" evidence="6">
    <location>
        <begin position="536"/>
        <end position="575"/>
    </location>
</feature>
<dbReference type="InterPro" id="IPR001254">
    <property type="entry name" value="Trypsin_dom"/>
</dbReference>
<evidence type="ECO:0000256" key="4">
    <source>
        <dbReference type="ARBA" id="ARBA00023157"/>
    </source>
</evidence>
<dbReference type="InterPro" id="IPR018114">
    <property type="entry name" value="TRYPSIN_HIS"/>
</dbReference>
<dbReference type="GO" id="GO:0006508">
    <property type="term" value="P:proteolysis"/>
    <property type="evidence" value="ECO:0007669"/>
    <property type="project" value="UniProtKB-KW"/>
</dbReference>
<sequence>RVLQDCPSVVHTPARARDHPQGELLPPGQFPEEVLSCFLLAPLTRLSRTPVRTLKSDSLFPREVQSGSVMVWKCRASVSLAAGLLLASVLFQPAHTHVIKESKKEEFPPVTKGLTDHDPTTATVPLSTTVVPEEPSTEAPQPEKVEEDIRDSQTSSPKPTVIQEFQNYVTIRPGIVSRNESQEDSTVTDAPDNNSTATPAGLTGPTLVPPYPGGQFPSKPFRLEPAPVTEEVEDFSAFEANKQSILQWIASLLAGFGVGGEQSPQVPEPVDPSKCKPCSCGLTNKKNRIVGGKETEINEYPWMCLLTYHGEFYCGGTLINHRYVLTAAHCVSGFRASRIRVRLLEHNQKLDNETTLIERGVSKVIKHAGYSTVTLDNDIALLKLDQDVEIEDEIMPVCLPPLKKSFAGETGIVTGWGVTSAGKVRGDDIRAHISPVLQELEVPIMSNEECRNSGYMKNQITDNMLCAGFKDGGKDSCQGDSGGPLHVADGIYHQIVGVVSWGQGCARPNYPGVYNRVNRYIPWIQKYTADACPCSRDGGNKEPVVAEEEPMEPETEEEEKEDEAKLKKSVIRTVT</sequence>
<evidence type="ECO:0000313" key="8">
    <source>
        <dbReference type="EMBL" id="JAQ18235.1"/>
    </source>
</evidence>
<keyword evidence="4" id="KW-1015">Disulfide bond</keyword>
<dbReference type="Pfam" id="PF00089">
    <property type="entry name" value="Trypsin"/>
    <property type="match status" value="1"/>
</dbReference>
<dbReference type="PROSITE" id="PS00135">
    <property type="entry name" value="TRYPSIN_SER"/>
    <property type="match status" value="1"/>
</dbReference>
<evidence type="ECO:0000256" key="5">
    <source>
        <dbReference type="RuleBase" id="RU363034"/>
    </source>
</evidence>
<evidence type="ECO:0000256" key="2">
    <source>
        <dbReference type="ARBA" id="ARBA00022801"/>
    </source>
</evidence>
<dbReference type="EMBL" id="GDHC01000394">
    <property type="protein sequence ID" value="JAQ18235.1"/>
    <property type="molecule type" value="Transcribed_RNA"/>
</dbReference>
<dbReference type="InterPro" id="IPR043504">
    <property type="entry name" value="Peptidase_S1_PA_chymotrypsin"/>
</dbReference>
<keyword evidence="3 5" id="KW-0720">Serine protease</keyword>
<feature type="compositionally biased region" description="Polar residues" evidence="6">
    <location>
        <begin position="184"/>
        <end position="198"/>
    </location>
</feature>
<feature type="region of interest" description="Disordered" evidence="6">
    <location>
        <begin position="1"/>
        <end position="23"/>
    </location>
</feature>